<reference evidence="1 2" key="1">
    <citation type="journal article" date="2016" name="Mol. Biol. Evol.">
        <title>Comparative Genomics of Early-Diverging Mushroom-Forming Fungi Provides Insights into the Origins of Lignocellulose Decay Capabilities.</title>
        <authorList>
            <person name="Nagy L.G."/>
            <person name="Riley R."/>
            <person name="Tritt A."/>
            <person name="Adam C."/>
            <person name="Daum C."/>
            <person name="Floudas D."/>
            <person name="Sun H."/>
            <person name="Yadav J.S."/>
            <person name="Pangilinan J."/>
            <person name="Larsson K.H."/>
            <person name="Matsuura K."/>
            <person name="Barry K."/>
            <person name="Labutti K."/>
            <person name="Kuo R."/>
            <person name="Ohm R.A."/>
            <person name="Bhattacharya S.S."/>
            <person name="Shirouzu T."/>
            <person name="Yoshinaga Y."/>
            <person name="Martin F.M."/>
            <person name="Grigoriev I.V."/>
            <person name="Hibbett D.S."/>
        </authorList>
    </citation>
    <scope>NUCLEOTIDE SEQUENCE [LARGE SCALE GENOMIC DNA]</scope>
    <source>
        <strain evidence="1 2">CBS 109695</strain>
    </source>
</reference>
<accession>A0A166IKN4</accession>
<name>A0A166IKN4_9AGAM</name>
<gene>
    <name evidence="1" type="ORF">FIBSPDRAFT_1045166</name>
</gene>
<evidence type="ECO:0008006" key="3">
    <source>
        <dbReference type="Google" id="ProtNLM"/>
    </source>
</evidence>
<proteinExistence type="predicted"/>
<dbReference type="AlphaFoldDB" id="A0A166IKN4"/>
<dbReference type="Proteomes" id="UP000076532">
    <property type="component" value="Unassembled WGS sequence"/>
</dbReference>
<dbReference type="EMBL" id="KV417559">
    <property type="protein sequence ID" value="KZP19926.1"/>
    <property type="molecule type" value="Genomic_DNA"/>
</dbReference>
<organism evidence="1 2">
    <name type="scientific">Athelia psychrophila</name>
    <dbReference type="NCBI Taxonomy" id="1759441"/>
    <lineage>
        <taxon>Eukaryota</taxon>
        <taxon>Fungi</taxon>
        <taxon>Dikarya</taxon>
        <taxon>Basidiomycota</taxon>
        <taxon>Agaricomycotina</taxon>
        <taxon>Agaricomycetes</taxon>
        <taxon>Agaricomycetidae</taxon>
        <taxon>Atheliales</taxon>
        <taxon>Atheliaceae</taxon>
        <taxon>Athelia</taxon>
    </lineage>
</organism>
<sequence>MGKVTIYCGISGCTPDMHRSEWFDRLFNDVPEEGDVKIGPIVRAALLSLIDDREKRSQDDVTLIGPPISKDDPESRMPGLEELDEGFDAAMLSAITNESLLLYRCTVVDDDWGYGVVSSPERPERDNSGHCVSLGPIVMVQTSALSILLHATFGRMSAPRFWRLMMVTIRTTAAPSEYVIPGINYGALMHENYVWDQFPHGTICMESDEVANLEPLGDEEQVRQTILNQGHYWVWLSPDCFPLQPNSRIDSCPILIEAASSSLNSAHKLSSIEHVPQELLVLISSQLPLPTFLSLASASRHLRYKLLGTDSDRNAFARSWMTDHARWYVPLPLHPSLKGAWKKSDYREQEDEEFTPPKSDVAALDWDYLRRCLASGSMRNRKRIWNVAEQLEKKTDELGI</sequence>
<dbReference type="OrthoDB" id="3055280at2759"/>
<keyword evidence="2" id="KW-1185">Reference proteome</keyword>
<evidence type="ECO:0000313" key="1">
    <source>
        <dbReference type="EMBL" id="KZP19926.1"/>
    </source>
</evidence>
<protein>
    <recommendedName>
        <fullName evidence="3">F-box domain-containing protein</fullName>
    </recommendedName>
</protein>
<evidence type="ECO:0000313" key="2">
    <source>
        <dbReference type="Proteomes" id="UP000076532"/>
    </source>
</evidence>